<protein>
    <submittedName>
        <fullName evidence="1">Uncharacterized protein</fullName>
    </submittedName>
</protein>
<reference evidence="1" key="1">
    <citation type="journal article" date="2015" name="Nature">
        <title>Complex archaea that bridge the gap between prokaryotes and eukaryotes.</title>
        <authorList>
            <person name="Spang A."/>
            <person name="Saw J.H."/>
            <person name="Jorgensen S.L."/>
            <person name="Zaremba-Niedzwiedzka K."/>
            <person name="Martijn J."/>
            <person name="Lind A.E."/>
            <person name="van Eijk R."/>
            <person name="Schleper C."/>
            <person name="Guy L."/>
            <person name="Ettema T.J."/>
        </authorList>
    </citation>
    <scope>NUCLEOTIDE SEQUENCE</scope>
</reference>
<gene>
    <name evidence="1" type="ORF">LCGC14_1300550</name>
</gene>
<dbReference type="AlphaFoldDB" id="A0A0F9NSN8"/>
<proteinExistence type="predicted"/>
<accession>A0A0F9NSN8</accession>
<name>A0A0F9NSN8_9ZZZZ</name>
<sequence length="61" mass="7464">MKPPNISYKEITIQQLKAWNWSTERYEVYELPWYLKLYLYPTIWTIKGAVEAAIRQLERTK</sequence>
<evidence type="ECO:0000313" key="1">
    <source>
        <dbReference type="EMBL" id="KKM84292.1"/>
    </source>
</evidence>
<organism evidence="1">
    <name type="scientific">marine sediment metagenome</name>
    <dbReference type="NCBI Taxonomy" id="412755"/>
    <lineage>
        <taxon>unclassified sequences</taxon>
        <taxon>metagenomes</taxon>
        <taxon>ecological metagenomes</taxon>
    </lineage>
</organism>
<dbReference type="EMBL" id="LAZR01007589">
    <property type="protein sequence ID" value="KKM84292.1"/>
    <property type="molecule type" value="Genomic_DNA"/>
</dbReference>
<comment type="caution">
    <text evidence="1">The sequence shown here is derived from an EMBL/GenBank/DDBJ whole genome shotgun (WGS) entry which is preliminary data.</text>
</comment>